<dbReference type="CDD" id="cd07302">
    <property type="entry name" value="CHD"/>
    <property type="match status" value="1"/>
</dbReference>
<dbReference type="SMART" id="SM00028">
    <property type="entry name" value="TPR"/>
    <property type="match status" value="3"/>
</dbReference>
<evidence type="ECO:0000313" key="4">
    <source>
        <dbReference type="Proteomes" id="UP000530564"/>
    </source>
</evidence>
<dbReference type="Gene3D" id="3.40.50.10070">
    <property type="entry name" value="TolB, N-terminal domain"/>
    <property type="match status" value="1"/>
</dbReference>
<organism evidence="3 4">
    <name type="scientific">Phenylobacterium haematophilum</name>
    <dbReference type="NCBI Taxonomy" id="98513"/>
    <lineage>
        <taxon>Bacteria</taxon>
        <taxon>Pseudomonadati</taxon>
        <taxon>Pseudomonadota</taxon>
        <taxon>Alphaproteobacteria</taxon>
        <taxon>Caulobacterales</taxon>
        <taxon>Caulobacteraceae</taxon>
        <taxon>Phenylobacterium</taxon>
    </lineage>
</organism>
<accession>A0A840A2X7</accession>
<evidence type="ECO:0000256" key="1">
    <source>
        <dbReference type="PROSITE-ProRule" id="PRU00339"/>
    </source>
</evidence>
<keyword evidence="3" id="KW-0456">Lyase</keyword>
<protein>
    <submittedName>
        <fullName evidence="3">Adenylate cyclase</fullName>
        <ecNumber evidence="3">4.6.1.1</ecNumber>
    </submittedName>
</protein>
<dbReference type="Pfam" id="PF13432">
    <property type="entry name" value="TPR_16"/>
    <property type="match status" value="1"/>
</dbReference>
<dbReference type="AlphaFoldDB" id="A0A840A2X7"/>
<dbReference type="GO" id="GO:0006171">
    <property type="term" value="P:cAMP biosynthetic process"/>
    <property type="evidence" value="ECO:0007669"/>
    <property type="project" value="TreeGrafter"/>
</dbReference>
<dbReference type="EC" id="4.6.1.1" evidence="3"/>
<dbReference type="PROSITE" id="PS50125">
    <property type="entry name" value="GUANYLATE_CYCLASE_2"/>
    <property type="match status" value="1"/>
</dbReference>
<dbReference type="Pfam" id="PF00211">
    <property type="entry name" value="Guanylate_cyc"/>
    <property type="match status" value="1"/>
</dbReference>
<comment type="caution">
    <text evidence="3">The sequence shown here is derived from an EMBL/GenBank/DDBJ whole genome shotgun (WGS) entry which is preliminary data.</text>
</comment>
<dbReference type="InterPro" id="IPR011990">
    <property type="entry name" value="TPR-like_helical_dom_sf"/>
</dbReference>
<dbReference type="SMART" id="SM00044">
    <property type="entry name" value="CYCc"/>
    <property type="match status" value="1"/>
</dbReference>
<feature type="domain" description="Guanylate cyclase" evidence="2">
    <location>
        <begin position="11"/>
        <end position="126"/>
    </location>
</feature>
<dbReference type="GO" id="GO:0035556">
    <property type="term" value="P:intracellular signal transduction"/>
    <property type="evidence" value="ECO:0007669"/>
    <property type="project" value="InterPro"/>
</dbReference>
<dbReference type="SUPFAM" id="SSF55073">
    <property type="entry name" value="Nucleotide cyclase"/>
    <property type="match status" value="1"/>
</dbReference>
<reference evidence="3 4" key="1">
    <citation type="submission" date="2020-08" db="EMBL/GenBank/DDBJ databases">
        <title>Genomic Encyclopedia of Type Strains, Phase IV (KMG-IV): sequencing the most valuable type-strain genomes for metagenomic binning, comparative biology and taxonomic classification.</title>
        <authorList>
            <person name="Goeker M."/>
        </authorList>
    </citation>
    <scope>NUCLEOTIDE SEQUENCE [LARGE SCALE GENOMIC DNA]</scope>
    <source>
        <strain evidence="3 4">DSM 21793</strain>
    </source>
</reference>
<dbReference type="Gene3D" id="3.30.70.1230">
    <property type="entry name" value="Nucleotide cyclase"/>
    <property type="match status" value="1"/>
</dbReference>
<keyword evidence="1" id="KW-0802">TPR repeat</keyword>
<gene>
    <name evidence="3" type="ORF">GGQ61_002761</name>
</gene>
<dbReference type="EMBL" id="JACIDK010000003">
    <property type="protein sequence ID" value="MBB3892033.1"/>
    <property type="molecule type" value="Genomic_DNA"/>
</dbReference>
<sequence length="587" mass="64490">MAGPMERRLTAILAADVVGYSRLVEADEEATLARFAGHLHELIEPTIAARRGRIIKTAGDGLLAAFDSVIEALNCAIQIQRGMASLNDGVPEDEQIRFRVGVNAADVVIDGDDILGDGVNVAARLEGLAEPGGIWVSARVQEDAQGRVDVGFDDVGEQSLKNMTRPVRVYRVLLDGEAETAPTSGLALPDKPSMVVLPFQYFGAEAENDYFADAVTDDVVTALSRWRWFFVIDRNTSFTYKGRSVDARQVGRDLGVRYVLEGSVRRAGERVRVNVRLIESASAQQIWADALDRNMADLFALQDEITEHVVAAIEPAMLDTEAARIARKSLADLSALDCFQRGMWHFNRMSEPDYHQALGLFRQSIARDPVLALGYVGLARMLYGGAIYGWSEQPVADLEEARAAARRAVALDPRDAYGYFAGAGAALYLGRHDEALEQAQRALSLNPNFAFGHFRLGQVLIYSGQPAQAVGPIERSLRLSPYDPQIAPMLQLLALAHYQARNYDEAVRHAQSAVRLNDSRAAAILAAGLARLGRFEDARSAYPLDVRERARAEAPRLVTYANPEDERHLREGVRLAFLGGDEDERAY</sequence>
<dbReference type="InterPro" id="IPR019734">
    <property type="entry name" value="TPR_rpt"/>
</dbReference>
<dbReference type="SUPFAM" id="SSF48452">
    <property type="entry name" value="TPR-like"/>
    <property type="match status" value="1"/>
</dbReference>
<dbReference type="InterPro" id="IPR001054">
    <property type="entry name" value="A/G_cyclase"/>
</dbReference>
<evidence type="ECO:0000259" key="2">
    <source>
        <dbReference type="PROSITE" id="PS50125"/>
    </source>
</evidence>
<dbReference type="Proteomes" id="UP000530564">
    <property type="component" value="Unassembled WGS sequence"/>
</dbReference>
<keyword evidence="4" id="KW-1185">Reference proteome</keyword>
<dbReference type="InterPro" id="IPR050697">
    <property type="entry name" value="Adenylyl/Guanylyl_Cyclase_3/4"/>
</dbReference>
<proteinExistence type="predicted"/>
<evidence type="ECO:0000313" key="3">
    <source>
        <dbReference type="EMBL" id="MBB3892033.1"/>
    </source>
</evidence>
<dbReference type="PROSITE" id="PS50005">
    <property type="entry name" value="TPR"/>
    <property type="match status" value="2"/>
</dbReference>
<dbReference type="PANTHER" id="PTHR43081:SF19">
    <property type="entry name" value="PH-SENSITIVE ADENYLATE CYCLASE RV1264"/>
    <property type="match status" value="1"/>
</dbReference>
<dbReference type="Gene3D" id="1.25.40.10">
    <property type="entry name" value="Tetratricopeptide repeat domain"/>
    <property type="match status" value="2"/>
</dbReference>
<dbReference type="PANTHER" id="PTHR43081">
    <property type="entry name" value="ADENYLATE CYCLASE, TERMINAL-DIFFERENTIATION SPECIFIC-RELATED"/>
    <property type="match status" value="1"/>
</dbReference>
<feature type="repeat" description="TPR" evidence="1">
    <location>
        <begin position="416"/>
        <end position="449"/>
    </location>
</feature>
<name>A0A840A2X7_9CAUL</name>
<dbReference type="RefSeq" id="WP_183773642.1">
    <property type="nucleotide sequence ID" value="NZ_JACIDK010000003.1"/>
</dbReference>
<dbReference type="InterPro" id="IPR029787">
    <property type="entry name" value="Nucleotide_cyclase"/>
</dbReference>
<dbReference type="GO" id="GO:0004016">
    <property type="term" value="F:adenylate cyclase activity"/>
    <property type="evidence" value="ECO:0007669"/>
    <property type="project" value="UniProtKB-EC"/>
</dbReference>
<feature type="repeat" description="TPR" evidence="1">
    <location>
        <begin position="487"/>
        <end position="520"/>
    </location>
</feature>